<protein>
    <recommendedName>
        <fullName evidence="2">GIY-YIG domain-containing protein</fullName>
    </recommendedName>
</protein>
<reference evidence="3 4" key="1">
    <citation type="journal article" date="2019" name="Int. J. Syst. Evol. Microbiol.">
        <title>The Global Catalogue of Microorganisms (GCM) 10K type strain sequencing project: providing services to taxonomists for standard genome sequencing and annotation.</title>
        <authorList>
            <consortium name="The Broad Institute Genomics Platform"/>
            <consortium name="The Broad Institute Genome Sequencing Center for Infectious Disease"/>
            <person name="Wu L."/>
            <person name="Ma J."/>
        </authorList>
    </citation>
    <scope>NUCLEOTIDE SEQUENCE [LARGE SCALE GENOMIC DNA]</scope>
    <source>
        <strain evidence="3 4">JCM 16014</strain>
    </source>
</reference>
<gene>
    <name evidence="3" type="ORF">GCM10009839_27770</name>
</gene>
<sequence length="301" mass="32967">MTRVKPMPGSRDSTYHSAEFRLNIIKAMADQLYDLITQLTPAPLTMANINVLDEKPGIYQLYRGEEIVYVGKADKSLPERLGKHVVKLSGRTVGPDHAKLVDEMHFTCLYVLEDLSAVAPERLMIKRFQAKGEAAWNANGFGRNDPGKERDTSAVKAGHFDALFPINLDVGVKVAPGRTLSEGFLAELKLRLPYNLRYDGSFKSKAGVALTEIVAGDASTTAREAFMRVIQSLPVGWQLTALPGYAILYPSGKTYPSALAWWTKVEGVVHETVGTPEFDTKGSVEDEATGDDEGLSEFSAD</sequence>
<evidence type="ECO:0000256" key="1">
    <source>
        <dbReference type="SAM" id="MobiDB-lite"/>
    </source>
</evidence>
<comment type="caution">
    <text evidence="3">The sequence shown here is derived from an EMBL/GenBank/DDBJ whole genome shotgun (WGS) entry which is preliminary data.</text>
</comment>
<dbReference type="EMBL" id="BAAAQN010000013">
    <property type="protein sequence ID" value="GAA2027442.1"/>
    <property type="molecule type" value="Genomic_DNA"/>
</dbReference>
<keyword evidence="4" id="KW-1185">Reference proteome</keyword>
<organism evidence="3 4">
    <name type="scientific">Catenulispora yoronensis</name>
    <dbReference type="NCBI Taxonomy" id="450799"/>
    <lineage>
        <taxon>Bacteria</taxon>
        <taxon>Bacillati</taxon>
        <taxon>Actinomycetota</taxon>
        <taxon>Actinomycetes</taxon>
        <taxon>Catenulisporales</taxon>
        <taxon>Catenulisporaceae</taxon>
        <taxon>Catenulispora</taxon>
    </lineage>
</organism>
<feature type="domain" description="GIY-YIG" evidence="2">
    <location>
        <begin position="54"/>
        <end position="134"/>
    </location>
</feature>
<evidence type="ECO:0000313" key="4">
    <source>
        <dbReference type="Proteomes" id="UP001500751"/>
    </source>
</evidence>
<dbReference type="InterPro" id="IPR035901">
    <property type="entry name" value="GIY-YIG_endonuc_sf"/>
</dbReference>
<name>A0ABN2U1Q2_9ACTN</name>
<accession>A0ABN2U1Q2</accession>
<dbReference type="Proteomes" id="UP001500751">
    <property type="component" value="Unassembled WGS sequence"/>
</dbReference>
<dbReference type="PROSITE" id="PS50164">
    <property type="entry name" value="GIY_YIG"/>
    <property type="match status" value="1"/>
</dbReference>
<evidence type="ECO:0000259" key="2">
    <source>
        <dbReference type="PROSITE" id="PS50164"/>
    </source>
</evidence>
<evidence type="ECO:0000313" key="3">
    <source>
        <dbReference type="EMBL" id="GAA2027442.1"/>
    </source>
</evidence>
<feature type="region of interest" description="Disordered" evidence="1">
    <location>
        <begin position="275"/>
        <end position="301"/>
    </location>
</feature>
<proteinExistence type="predicted"/>
<feature type="compositionally biased region" description="Acidic residues" evidence="1">
    <location>
        <begin position="285"/>
        <end position="301"/>
    </location>
</feature>
<dbReference type="InterPro" id="IPR000305">
    <property type="entry name" value="GIY-YIG_endonuc"/>
</dbReference>
<dbReference type="Gene3D" id="3.40.1440.10">
    <property type="entry name" value="GIY-YIG endonuclease"/>
    <property type="match status" value="1"/>
</dbReference>